<evidence type="ECO:0000256" key="5">
    <source>
        <dbReference type="ARBA" id="ARBA00022679"/>
    </source>
</evidence>
<dbReference type="Pfam" id="PF02518">
    <property type="entry name" value="HATPase_c"/>
    <property type="match status" value="1"/>
</dbReference>
<evidence type="ECO:0000256" key="7">
    <source>
        <dbReference type="ARBA" id="ARBA00022777"/>
    </source>
</evidence>
<proteinExistence type="predicted"/>
<dbReference type="InterPro" id="IPR003594">
    <property type="entry name" value="HATPase_dom"/>
</dbReference>
<dbReference type="AlphaFoldDB" id="A0A845SK01"/>
<dbReference type="PANTHER" id="PTHR45436">
    <property type="entry name" value="SENSOR HISTIDINE KINASE YKOH"/>
    <property type="match status" value="1"/>
</dbReference>
<evidence type="ECO:0000256" key="9">
    <source>
        <dbReference type="ARBA" id="ARBA00023012"/>
    </source>
</evidence>
<dbReference type="CDD" id="cd00082">
    <property type="entry name" value="HisKA"/>
    <property type="match status" value="1"/>
</dbReference>
<feature type="domain" description="Histidine kinase" evidence="12">
    <location>
        <begin position="264"/>
        <end position="460"/>
    </location>
</feature>
<reference evidence="14 15" key="2">
    <citation type="submission" date="2020-02" db="EMBL/GenBank/DDBJ databases">
        <title>The new genus of Enterobacteriales.</title>
        <authorList>
            <person name="Kim I.S."/>
        </authorList>
    </citation>
    <scope>NUCLEOTIDE SEQUENCE [LARGE SCALE GENOMIC DNA]</scope>
    <source>
        <strain evidence="14 15">SAP-6</strain>
    </source>
</reference>
<dbReference type="SUPFAM" id="SSF55874">
    <property type="entry name" value="ATPase domain of HSP90 chaperone/DNA topoisomerase II/histidine kinase"/>
    <property type="match status" value="1"/>
</dbReference>
<dbReference type="Pfam" id="PF00512">
    <property type="entry name" value="HisKA"/>
    <property type="match status" value="1"/>
</dbReference>
<comment type="catalytic activity">
    <reaction evidence="1">
        <text>ATP + protein L-histidine = ADP + protein N-phospho-L-histidine.</text>
        <dbReference type="EC" id="2.7.13.3"/>
    </reaction>
</comment>
<evidence type="ECO:0000256" key="4">
    <source>
        <dbReference type="ARBA" id="ARBA00022553"/>
    </source>
</evidence>
<keyword evidence="6 11" id="KW-0812">Transmembrane</keyword>
<dbReference type="InterPro" id="IPR050428">
    <property type="entry name" value="TCS_sensor_his_kinase"/>
</dbReference>
<dbReference type="SMART" id="SM00304">
    <property type="entry name" value="HAMP"/>
    <property type="match status" value="1"/>
</dbReference>
<evidence type="ECO:0000256" key="6">
    <source>
        <dbReference type="ARBA" id="ARBA00022692"/>
    </source>
</evidence>
<keyword evidence="7" id="KW-0418">Kinase</keyword>
<dbReference type="InterPro" id="IPR004358">
    <property type="entry name" value="Sig_transdc_His_kin-like_C"/>
</dbReference>
<keyword evidence="15" id="KW-1185">Reference proteome</keyword>
<evidence type="ECO:0000256" key="1">
    <source>
        <dbReference type="ARBA" id="ARBA00000085"/>
    </source>
</evidence>
<name>A0A845SK01_9GAMM</name>
<feature type="domain" description="HAMP" evidence="13">
    <location>
        <begin position="203"/>
        <end position="256"/>
    </location>
</feature>
<accession>A0A845SK01</accession>
<dbReference type="SMART" id="SM00387">
    <property type="entry name" value="HATPase_c"/>
    <property type="match status" value="1"/>
</dbReference>
<reference evidence="14 15" key="1">
    <citation type="submission" date="2019-12" db="EMBL/GenBank/DDBJ databases">
        <authorList>
            <person name="Lee S.D."/>
        </authorList>
    </citation>
    <scope>NUCLEOTIDE SEQUENCE [LARGE SCALE GENOMIC DNA]</scope>
    <source>
        <strain evidence="14 15">SAP-6</strain>
    </source>
</reference>
<keyword evidence="10 11" id="KW-0472">Membrane</keyword>
<evidence type="ECO:0000313" key="15">
    <source>
        <dbReference type="Proteomes" id="UP000461443"/>
    </source>
</evidence>
<organism evidence="14 15">
    <name type="scientific">Acerihabitans arboris</name>
    <dbReference type="NCBI Taxonomy" id="2691583"/>
    <lineage>
        <taxon>Bacteria</taxon>
        <taxon>Pseudomonadati</taxon>
        <taxon>Pseudomonadota</taxon>
        <taxon>Gammaproteobacteria</taxon>
        <taxon>Enterobacterales</taxon>
        <taxon>Pectobacteriaceae</taxon>
        <taxon>Acerihabitans</taxon>
    </lineage>
</organism>
<dbReference type="InterPro" id="IPR036097">
    <property type="entry name" value="HisK_dim/P_sf"/>
</dbReference>
<keyword evidence="5" id="KW-0808">Transferase</keyword>
<comment type="caution">
    <text evidence="14">The sequence shown here is derived from an EMBL/GenBank/DDBJ whole genome shotgun (WGS) entry which is preliminary data.</text>
</comment>
<evidence type="ECO:0000313" key="14">
    <source>
        <dbReference type="EMBL" id="NDL63712.1"/>
    </source>
</evidence>
<dbReference type="EC" id="2.7.13.3" evidence="3"/>
<dbReference type="InterPro" id="IPR005467">
    <property type="entry name" value="His_kinase_dom"/>
</dbReference>
<dbReference type="Pfam" id="PF00672">
    <property type="entry name" value="HAMP"/>
    <property type="match status" value="1"/>
</dbReference>
<evidence type="ECO:0000259" key="12">
    <source>
        <dbReference type="PROSITE" id="PS50109"/>
    </source>
</evidence>
<evidence type="ECO:0000256" key="11">
    <source>
        <dbReference type="SAM" id="Phobius"/>
    </source>
</evidence>
<dbReference type="PRINTS" id="PR00344">
    <property type="entry name" value="BCTRLSENSOR"/>
</dbReference>
<gene>
    <name evidence="14" type="ORF">GRH90_13250</name>
</gene>
<feature type="transmembrane region" description="Helical" evidence="11">
    <location>
        <begin position="182"/>
        <end position="202"/>
    </location>
</feature>
<feature type="transmembrane region" description="Helical" evidence="11">
    <location>
        <begin position="21"/>
        <end position="43"/>
    </location>
</feature>
<keyword evidence="9" id="KW-0902">Two-component regulatory system</keyword>
<comment type="subcellular location">
    <subcellularLocation>
        <location evidence="2">Membrane</location>
    </subcellularLocation>
</comment>
<evidence type="ECO:0000256" key="3">
    <source>
        <dbReference type="ARBA" id="ARBA00012438"/>
    </source>
</evidence>
<evidence type="ECO:0000256" key="10">
    <source>
        <dbReference type="ARBA" id="ARBA00023136"/>
    </source>
</evidence>
<dbReference type="InterPro" id="IPR036890">
    <property type="entry name" value="HATPase_C_sf"/>
</dbReference>
<evidence type="ECO:0000259" key="13">
    <source>
        <dbReference type="PROSITE" id="PS50885"/>
    </source>
</evidence>
<dbReference type="Gene3D" id="3.30.565.10">
    <property type="entry name" value="Histidine kinase-like ATPase, C-terminal domain"/>
    <property type="match status" value="1"/>
</dbReference>
<evidence type="ECO:0000256" key="8">
    <source>
        <dbReference type="ARBA" id="ARBA00022989"/>
    </source>
</evidence>
<dbReference type="GO" id="GO:0005886">
    <property type="term" value="C:plasma membrane"/>
    <property type="evidence" value="ECO:0007669"/>
    <property type="project" value="TreeGrafter"/>
</dbReference>
<dbReference type="PANTHER" id="PTHR45436:SF5">
    <property type="entry name" value="SENSOR HISTIDINE KINASE TRCS"/>
    <property type="match status" value="1"/>
</dbReference>
<dbReference type="SUPFAM" id="SSF47384">
    <property type="entry name" value="Homodimeric domain of signal transducing histidine kinase"/>
    <property type="match status" value="1"/>
</dbReference>
<dbReference type="InterPro" id="IPR003661">
    <property type="entry name" value="HisK_dim/P_dom"/>
</dbReference>
<dbReference type="EMBL" id="WUBS01000008">
    <property type="protein sequence ID" value="NDL63712.1"/>
    <property type="molecule type" value="Genomic_DNA"/>
</dbReference>
<dbReference type="GO" id="GO:0000155">
    <property type="term" value="F:phosphorelay sensor kinase activity"/>
    <property type="evidence" value="ECO:0007669"/>
    <property type="project" value="InterPro"/>
</dbReference>
<sequence>MLNQYRLTPRVRYWTHSLSARLWLTSIAVLAVSLSLIAAPFLYALNQYPLEMWQQSNNQRIAQRVAAGLTYNERGMPVSAMVDEQTAWLFDVAPTEVMYRVFDNAGGIILSAGKDHDGHPWGKVRLAELAGTHQQVSINGQPFDMATLEVLHQGRLFYVQTATSNAFGDTVVDMKFGPLPEMIAVSILIATIAFGLAFPFTIRRVLHPLKVASDAATSITPANLQTRLSDQHVPSEIKPLIVAFNDALARLEKGFTAQQEFLGAAAHELQTPLTLLRGQIELQTEIENKDLLYRDIDLMARQVRQLLHLAEVSESQNYSFGEIDRIAVVRDVLAYLERKAGGNQITLRLQAPDTLPLLYADKSALFILLKNIVENAIHYTPAGGTVFVVADHTSVQVTDSGPGIKPGELPLVFDRFWRAPDAVQGGTGLGLAICREIAVAHRWRLSVEALRPGTRFILWF</sequence>
<dbReference type="Proteomes" id="UP000461443">
    <property type="component" value="Unassembled WGS sequence"/>
</dbReference>
<dbReference type="Gene3D" id="1.10.287.130">
    <property type="match status" value="1"/>
</dbReference>
<evidence type="ECO:0000256" key="2">
    <source>
        <dbReference type="ARBA" id="ARBA00004370"/>
    </source>
</evidence>
<protein>
    <recommendedName>
        <fullName evidence="3">histidine kinase</fullName>
        <ecNumber evidence="3">2.7.13.3</ecNumber>
    </recommendedName>
</protein>
<keyword evidence="8 11" id="KW-1133">Transmembrane helix</keyword>
<dbReference type="InterPro" id="IPR003660">
    <property type="entry name" value="HAMP_dom"/>
</dbReference>
<keyword evidence="4" id="KW-0597">Phosphoprotein</keyword>
<dbReference type="PROSITE" id="PS50885">
    <property type="entry name" value="HAMP"/>
    <property type="match status" value="1"/>
</dbReference>
<dbReference type="SMART" id="SM00388">
    <property type="entry name" value="HisKA"/>
    <property type="match status" value="1"/>
</dbReference>
<dbReference type="PROSITE" id="PS50109">
    <property type="entry name" value="HIS_KIN"/>
    <property type="match status" value="1"/>
</dbReference>